<name>A0AA39L1Y9_MICHY</name>
<dbReference type="SMART" id="SM00908">
    <property type="entry name" value="Gal-bind_lectin"/>
    <property type="match status" value="1"/>
</dbReference>
<gene>
    <name evidence="6" type="ORF">PV327_000249</name>
</gene>
<dbReference type="AlphaFoldDB" id="A0AA39L1Y9"/>
<dbReference type="SUPFAM" id="SSF49899">
    <property type="entry name" value="Concanavalin A-like lectins/glucanases"/>
    <property type="match status" value="1"/>
</dbReference>
<feature type="compositionally biased region" description="Pro residues" evidence="4">
    <location>
        <begin position="450"/>
        <end position="470"/>
    </location>
</feature>
<sequence>MASSPVINPEIPYVGEVPGGLSPGKMLKIQGSTPLDAVRFAINYQHGPNLNPRDHIALHLSPRFSEGFITRNHVYSMAWGIEENNGPLWIQPGQDFEVIVLCEPLQYKIAINGRHFTQFAHRLQYQKVTHLVIDGDVQVKSIIFESLGGSPRAPISSDIPAADFGPPAPGGLYPTLKSQDPFAHGGGGGGYGPPPNAYSGGPDPSRQYGYQPGFEKPEEEEAFGGCLDKVGLAVGGLIAAGGVAAAMHAYNKKKQHENDEPEHEKLDSSKNESESGLNLGALGAALASTLASNALQGNSGQQGYPAQDAGAGGMLGSLLGALGGGSGGGGGGSGGAGLPYGGIINIHGADPPRQQPSNDPLGGLGSILGNVLGGGGGGGHQQSAGYQPTGGYGSQNQGSGDFLSGIGGAIGASLLSSAMDSFTKNRSHGDSHPSSPQPPPPYYENHGPPAYNPPAPHPPPPARASPPPPGGGKLSAADISKGLGLGDDDD</sequence>
<feature type="region of interest" description="Disordered" evidence="4">
    <location>
        <begin position="421"/>
        <end position="490"/>
    </location>
</feature>
<organism evidence="6 7">
    <name type="scientific">Microctonus hyperodae</name>
    <name type="common">Parasitoid wasp</name>
    <dbReference type="NCBI Taxonomy" id="165561"/>
    <lineage>
        <taxon>Eukaryota</taxon>
        <taxon>Metazoa</taxon>
        <taxon>Ecdysozoa</taxon>
        <taxon>Arthropoda</taxon>
        <taxon>Hexapoda</taxon>
        <taxon>Insecta</taxon>
        <taxon>Pterygota</taxon>
        <taxon>Neoptera</taxon>
        <taxon>Endopterygota</taxon>
        <taxon>Hymenoptera</taxon>
        <taxon>Apocrita</taxon>
        <taxon>Ichneumonoidea</taxon>
        <taxon>Braconidae</taxon>
        <taxon>Euphorinae</taxon>
        <taxon>Microctonus</taxon>
    </lineage>
</organism>
<feature type="compositionally biased region" description="Basic and acidic residues" evidence="4">
    <location>
        <begin position="256"/>
        <end position="273"/>
    </location>
</feature>
<keyword evidence="2" id="KW-0677">Repeat</keyword>
<evidence type="ECO:0000256" key="4">
    <source>
        <dbReference type="SAM" id="MobiDB-lite"/>
    </source>
</evidence>
<dbReference type="FunFam" id="2.60.120.200:FF:000124">
    <property type="entry name" value="Galectin-4"/>
    <property type="match status" value="1"/>
</dbReference>
<dbReference type="InterPro" id="IPR013320">
    <property type="entry name" value="ConA-like_dom_sf"/>
</dbReference>
<dbReference type="PROSITE" id="PS51304">
    <property type="entry name" value="GALECTIN"/>
    <property type="match status" value="1"/>
</dbReference>
<protein>
    <recommendedName>
        <fullName evidence="3">Galectin</fullName>
    </recommendedName>
</protein>
<accession>A0AA39L1Y9</accession>
<keyword evidence="1 3" id="KW-0430">Lectin</keyword>
<dbReference type="EMBL" id="JAQQBR010000001">
    <property type="protein sequence ID" value="KAK0182080.1"/>
    <property type="molecule type" value="Genomic_DNA"/>
</dbReference>
<dbReference type="Pfam" id="PF00337">
    <property type="entry name" value="Gal-bind_lectin"/>
    <property type="match status" value="1"/>
</dbReference>
<feature type="domain" description="Galectin" evidence="5">
    <location>
        <begin position="13"/>
        <end position="145"/>
    </location>
</feature>
<dbReference type="CDD" id="cd00070">
    <property type="entry name" value="GLECT"/>
    <property type="match status" value="1"/>
</dbReference>
<evidence type="ECO:0000313" key="6">
    <source>
        <dbReference type="EMBL" id="KAK0182080.1"/>
    </source>
</evidence>
<feature type="region of interest" description="Disordered" evidence="4">
    <location>
        <begin position="252"/>
        <end position="276"/>
    </location>
</feature>
<dbReference type="SMART" id="SM00276">
    <property type="entry name" value="GLECT"/>
    <property type="match status" value="1"/>
</dbReference>
<dbReference type="Proteomes" id="UP001168972">
    <property type="component" value="Unassembled WGS sequence"/>
</dbReference>
<dbReference type="InterPro" id="IPR044156">
    <property type="entry name" value="Galectin-like"/>
</dbReference>
<proteinExistence type="predicted"/>
<evidence type="ECO:0000256" key="1">
    <source>
        <dbReference type="ARBA" id="ARBA00022734"/>
    </source>
</evidence>
<evidence type="ECO:0000313" key="7">
    <source>
        <dbReference type="Proteomes" id="UP001168972"/>
    </source>
</evidence>
<reference evidence="6" key="2">
    <citation type="submission" date="2023-03" db="EMBL/GenBank/DDBJ databases">
        <authorList>
            <person name="Inwood S.N."/>
            <person name="Skelly J.G."/>
            <person name="Guhlin J."/>
            <person name="Harrop T.W.R."/>
            <person name="Goldson S.G."/>
            <person name="Dearden P.K."/>
        </authorList>
    </citation>
    <scope>NUCLEOTIDE SEQUENCE</scope>
    <source>
        <strain evidence="6">Lincoln</strain>
        <tissue evidence="6">Whole body</tissue>
    </source>
</reference>
<feature type="region of interest" description="Disordered" evidence="4">
    <location>
        <begin position="347"/>
        <end position="366"/>
    </location>
</feature>
<evidence type="ECO:0000256" key="2">
    <source>
        <dbReference type="ARBA" id="ARBA00022737"/>
    </source>
</evidence>
<dbReference type="InterPro" id="IPR001079">
    <property type="entry name" value="Galectin_CRD"/>
</dbReference>
<feature type="region of interest" description="Disordered" evidence="4">
    <location>
        <begin position="372"/>
        <end position="407"/>
    </location>
</feature>
<feature type="region of interest" description="Disordered" evidence="4">
    <location>
        <begin position="167"/>
        <end position="213"/>
    </location>
</feature>
<dbReference type="GO" id="GO:0030246">
    <property type="term" value="F:carbohydrate binding"/>
    <property type="evidence" value="ECO:0007669"/>
    <property type="project" value="UniProtKB-UniRule"/>
</dbReference>
<keyword evidence="7" id="KW-1185">Reference proteome</keyword>
<reference evidence="6" key="1">
    <citation type="journal article" date="2023" name="bioRxiv">
        <title>Scaffold-level genome assemblies of two parasitoid biocontrol wasps reveal the parthenogenesis mechanism and an associated novel virus.</title>
        <authorList>
            <person name="Inwood S."/>
            <person name="Skelly J."/>
            <person name="Guhlin J."/>
            <person name="Harrop T."/>
            <person name="Goldson S."/>
            <person name="Dearden P."/>
        </authorList>
    </citation>
    <scope>NUCLEOTIDE SEQUENCE</scope>
    <source>
        <strain evidence="6">Lincoln</strain>
        <tissue evidence="6">Whole body</tissue>
    </source>
</reference>
<dbReference type="GO" id="GO:0016936">
    <property type="term" value="F:galactoside binding"/>
    <property type="evidence" value="ECO:0007669"/>
    <property type="project" value="TreeGrafter"/>
</dbReference>
<evidence type="ECO:0000256" key="3">
    <source>
        <dbReference type="RuleBase" id="RU102079"/>
    </source>
</evidence>
<dbReference type="PANTHER" id="PTHR11346:SF176">
    <property type="entry name" value="32 KDA BETA-GALACTOSIDE-BINDING LECTIN LEC-3"/>
    <property type="match status" value="1"/>
</dbReference>
<dbReference type="Gene3D" id="2.60.120.200">
    <property type="match status" value="1"/>
</dbReference>
<comment type="caution">
    <text evidence="6">The sequence shown here is derived from an EMBL/GenBank/DDBJ whole genome shotgun (WGS) entry which is preliminary data.</text>
</comment>
<evidence type="ECO:0000259" key="5">
    <source>
        <dbReference type="PROSITE" id="PS51304"/>
    </source>
</evidence>
<dbReference type="PANTHER" id="PTHR11346">
    <property type="entry name" value="GALECTIN"/>
    <property type="match status" value="1"/>
</dbReference>